<reference evidence="1" key="2">
    <citation type="submission" date="2018-08" db="UniProtKB">
        <authorList>
            <consortium name="EnsemblPlants"/>
        </authorList>
    </citation>
    <scope>IDENTIFICATION</scope>
    <source>
        <strain evidence="1">Yugu1</strain>
    </source>
</reference>
<proteinExistence type="predicted"/>
<dbReference type="Proteomes" id="UP000004995">
    <property type="component" value="Unassembled WGS sequence"/>
</dbReference>
<evidence type="ECO:0000313" key="2">
    <source>
        <dbReference type="Proteomes" id="UP000004995"/>
    </source>
</evidence>
<evidence type="ECO:0000313" key="1">
    <source>
        <dbReference type="EnsemblPlants" id="KQK91804"/>
    </source>
</evidence>
<accession>K4AN83</accession>
<dbReference type="EnsemblPlants" id="KQK91804">
    <property type="protein sequence ID" value="KQK91804"/>
    <property type="gene ID" value="SETIT_040380mg"/>
</dbReference>
<name>K4AN83_SETIT</name>
<sequence>MLFPGSKDFFSYLCDGNSLWLYYHSVLLVAVSL</sequence>
<reference evidence="2" key="1">
    <citation type="journal article" date="2012" name="Nat. Biotechnol.">
        <title>Reference genome sequence of the model plant Setaria.</title>
        <authorList>
            <person name="Bennetzen J.L."/>
            <person name="Schmutz J."/>
            <person name="Wang H."/>
            <person name="Percifield R."/>
            <person name="Hawkins J."/>
            <person name="Pontaroli A.C."/>
            <person name="Estep M."/>
            <person name="Feng L."/>
            <person name="Vaughn J.N."/>
            <person name="Grimwood J."/>
            <person name="Jenkins J."/>
            <person name="Barry K."/>
            <person name="Lindquist E."/>
            <person name="Hellsten U."/>
            <person name="Deshpande S."/>
            <person name="Wang X."/>
            <person name="Wu X."/>
            <person name="Mitros T."/>
            <person name="Triplett J."/>
            <person name="Yang X."/>
            <person name="Ye C.Y."/>
            <person name="Mauro-Herrera M."/>
            <person name="Wang L."/>
            <person name="Li P."/>
            <person name="Sharma M."/>
            <person name="Sharma R."/>
            <person name="Ronald P.C."/>
            <person name="Panaud O."/>
            <person name="Kellogg E.A."/>
            <person name="Brutnell T.P."/>
            <person name="Doust A.N."/>
            <person name="Tuskan G.A."/>
            <person name="Rokhsar D."/>
            <person name="Devos K.M."/>
        </authorList>
    </citation>
    <scope>NUCLEOTIDE SEQUENCE [LARGE SCALE GENOMIC DNA]</scope>
    <source>
        <strain evidence="2">cv. Yugu1</strain>
    </source>
</reference>
<dbReference type="EMBL" id="AGNK02006065">
    <property type="status" value="NOT_ANNOTATED_CDS"/>
    <property type="molecule type" value="Genomic_DNA"/>
</dbReference>
<dbReference type="HOGENOM" id="CLU_3385684_0_0_1"/>
<organism evidence="1 2">
    <name type="scientific">Setaria italica</name>
    <name type="common">Foxtail millet</name>
    <name type="synonym">Panicum italicum</name>
    <dbReference type="NCBI Taxonomy" id="4555"/>
    <lineage>
        <taxon>Eukaryota</taxon>
        <taxon>Viridiplantae</taxon>
        <taxon>Streptophyta</taxon>
        <taxon>Embryophyta</taxon>
        <taxon>Tracheophyta</taxon>
        <taxon>Spermatophyta</taxon>
        <taxon>Magnoliopsida</taxon>
        <taxon>Liliopsida</taxon>
        <taxon>Poales</taxon>
        <taxon>Poaceae</taxon>
        <taxon>PACMAD clade</taxon>
        <taxon>Panicoideae</taxon>
        <taxon>Panicodae</taxon>
        <taxon>Paniceae</taxon>
        <taxon>Cenchrinae</taxon>
        <taxon>Setaria</taxon>
    </lineage>
</organism>
<protein>
    <submittedName>
        <fullName evidence="1">Uncharacterized protein</fullName>
    </submittedName>
</protein>
<keyword evidence="2" id="KW-1185">Reference proteome</keyword>
<dbReference type="Gramene" id="KQK91804">
    <property type="protein sequence ID" value="KQK91804"/>
    <property type="gene ID" value="SETIT_040380mg"/>
</dbReference>
<dbReference type="AlphaFoldDB" id="K4AN83"/>
<dbReference type="InParanoid" id="K4AN83"/>